<dbReference type="GeneID" id="59454922"/>
<evidence type="ECO:0000313" key="1">
    <source>
        <dbReference type="EMBL" id="QOR94154.1"/>
    </source>
</evidence>
<dbReference type="InterPro" id="IPR042099">
    <property type="entry name" value="ANL_N_sf"/>
</dbReference>
<protein>
    <recommendedName>
        <fullName evidence="3">Acyl-protein synthetase LuxE domain-containing protein</fullName>
    </recommendedName>
</protein>
<accession>A0A7M1UTJ4</accession>
<proteinExistence type="predicted"/>
<dbReference type="OrthoDB" id="45364at2157"/>
<evidence type="ECO:0008006" key="3">
    <source>
        <dbReference type="Google" id="ProtNLM"/>
    </source>
</evidence>
<dbReference type="KEGG" id="tcs:IMZ38_05850"/>
<dbReference type="Proteomes" id="UP000593766">
    <property type="component" value="Chromosome"/>
</dbReference>
<dbReference type="Gene3D" id="3.40.50.12780">
    <property type="entry name" value="N-terminal domain of ligase-like"/>
    <property type="match status" value="1"/>
</dbReference>
<dbReference type="EMBL" id="CP063144">
    <property type="protein sequence ID" value="QOR94154.1"/>
    <property type="molecule type" value="Genomic_DNA"/>
</dbReference>
<dbReference type="RefSeq" id="WP_193435956.1">
    <property type="nucleotide sequence ID" value="NZ_CP063144.1"/>
</dbReference>
<dbReference type="AlphaFoldDB" id="A0A7M1UTJ4"/>
<keyword evidence="2" id="KW-1185">Reference proteome</keyword>
<sequence>MNSTQDLPSVNEIMEKAVKSELLTHPHVKRLWDLSGDKSLFTKSPEELSSLRRDLLRSSLKFFAETSDFYEELFNRIGIDPGSAELEDLVKLAVPSDLLRGEGYKRFLIEQVKSEPAIVFSSSGTTSNTPVRVFRTYLELAMMTRANTYLFEYVYGGELRKGEGIALFLAAKELRSRLNFVAFVDLALQGKEIPLLYGMELSREEASGSQWRKLVPNKKVIMEFFKSKEEPKLLFTAPAGVYLLSKQFESMNSLLKILSKIVYKVPPVDLGEGGVIVTGGGSKGFQIPDYDTIVSYSRRFFKARRNGIEQPAPFMDVLGMTETLTALIDNYGLMGKIPHPLQEVFLLDPKTFKIIQEPDREGILGIYDPLAVSWLEVFLPGDVMKFKYSNRYYGKEFQYVRRLSKDEGWELQRACGGTLEELMTSGGRE</sequence>
<name>A0A7M1UTJ4_9CREN</name>
<evidence type="ECO:0000313" key="2">
    <source>
        <dbReference type="Proteomes" id="UP000593766"/>
    </source>
</evidence>
<reference evidence="1 2" key="1">
    <citation type="submission" date="2020-10" db="EMBL/GenBank/DDBJ databases">
        <title>Complete genome sequence of Thermosphaera aggregans strain 3507.</title>
        <authorList>
            <person name="Zayulina K.S."/>
            <person name="Elcheninov A.G."/>
            <person name="Toshchakov S.V."/>
            <person name="Kublanov I.V."/>
            <person name="Kochetkova T.V."/>
        </authorList>
    </citation>
    <scope>NUCLEOTIDE SEQUENCE [LARGE SCALE GENOMIC DNA]</scope>
    <source>
        <strain evidence="1 2">3507</strain>
    </source>
</reference>
<gene>
    <name evidence="1" type="ORF">IMZ38_05850</name>
</gene>
<organism evidence="1 2">
    <name type="scientific">Thermosphaera chiliense</name>
    <dbReference type="NCBI Taxonomy" id="3402707"/>
    <lineage>
        <taxon>Archaea</taxon>
        <taxon>Thermoproteota</taxon>
        <taxon>Thermoprotei</taxon>
        <taxon>Desulfurococcales</taxon>
        <taxon>Desulfurococcaceae</taxon>
        <taxon>Thermosphaera</taxon>
    </lineage>
</organism>